<dbReference type="KEGG" id="aqg:HRU87_05485"/>
<keyword evidence="2" id="KW-0378">Hydrolase</keyword>
<evidence type="ECO:0000313" key="2">
    <source>
        <dbReference type="EMBL" id="QKJ25620.1"/>
    </source>
</evidence>
<dbReference type="PANTHER" id="PTHR42695:SF5">
    <property type="entry name" value="GLUTAMINE AMIDOTRANSFERASE YLR126C-RELATED"/>
    <property type="match status" value="1"/>
</dbReference>
<dbReference type="GO" id="GO:0016787">
    <property type="term" value="F:hydrolase activity"/>
    <property type="evidence" value="ECO:0007669"/>
    <property type="project" value="UniProtKB-KW"/>
</dbReference>
<dbReference type="AlphaFoldDB" id="A0A7D4UIJ8"/>
<dbReference type="PANTHER" id="PTHR42695">
    <property type="entry name" value="GLUTAMINE AMIDOTRANSFERASE YLR126C-RELATED"/>
    <property type="match status" value="1"/>
</dbReference>
<protein>
    <submittedName>
        <fullName evidence="2">Gamma-glutamyl-gamma-aminobutyrate hydrolase family protein</fullName>
    </submittedName>
</protein>
<dbReference type="GO" id="GO:0005829">
    <property type="term" value="C:cytosol"/>
    <property type="evidence" value="ECO:0007669"/>
    <property type="project" value="TreeGrafter"/>
</dbReference>
<organism evidence="2 3">
    <name type="scientific">Aquiluna borgnonia</name>
    <dbReference type="NCBI Taxonomy" id="2499157"/>
    <lineage>
        <taxon>Bacteria</taxon>
        <taxon>Bacillati</taxon>
        <taxon>Actinomycetota</taxon>
        <taxon>Actinomycetes</taxon>
        <taxon>Micrococcales</taxon>
        <taxon>Microbacteriaceae</taxon>
        <taxon>Luna cluster</taxon>
        <taxon>Luna-1 subcluster</taxon>
        <taxon>Aquiluna</taxon>
    </lineage>
</organism>
<dbReference type="Pfam" id="PF00117">
    <property type="entry name" value="GATase"/>
    <property type="match status" value="1"/>
</dbReference>
<evidence type="ECO:0000259" key="1">
    <source>
        <dbReference type="Pfam" id="PF00117"/>
    </source>
</evidence>
<dbReference type="RefSeq" id="WP_173493917.1">
    <property type="nucleotide sequence ID" value="NZ_CP054056.1"/>
</dbReference>
<proteinExistence type="predicted"/>
<keyword evidence="3" id="KW-1185">Reference proteome</keyword>
<sequence>MKALFIQHDHVSPVGPVGERLEMHGFEIETFEVVTEANYRNPNITVDFPDVNDYDLLIPLGAPWGAWDDACIGNWLSPELAWIASAVKSGKPVLGICFGGQLLARALGGSVAKGPKPELGWTYVFSDQPDLVGNGPWFQFHYDRWTLPPGAREIARTPAASQAFVYNKALALQFHPELNLGTLEQWMVWDGREEVTQDGQDPDVMLAQTRSEDPAARLRTFELVDSYLSKVAGLI</sequence>
<dbReference type="PROSITE" id="PS51273">
    <property type="entry name" value="GATASE_TYPE_1"/>
    <property type="match status" value="1"/>
</dbReference>
<gene>
    <name evidence="2" type="ORF">HRU87_05485</name>
</gene>
<dbReference type="InterPro" id="IPR029062">
    <property type="entry name" value="Class_I_gatase-like"/>
</dbReference>
<dbReference type="InterPro" id="IPR017926">
    <property type="entry name" value="GATASE"/>
</dbReference>
<dbReference type="CDD" id="cd01741">
    <property type="entry name" value="GATase1_1"/>
    <property type="match status" value="1"/>
</dbReference>
<feature type="domain" description="Glutamine amidotransferase" evidence="1">
    <location>
        <begin position="80"/>
        <end position="185"/>
    </location>
</feature>
<dbReference type="InterPro" id="IPR044992">
    <property type="entry name" value="ChyE-like"/>
</dbReference>
<dbReference type="EMBL" id="CP054056">
    <property type="protein sequence ID" value="QKJ25620.1"/>
    <property type="molecule type" value="Genomic_DNA"/>
</dbReference>
<evidence type="ECO:0000313" key="3">
    <source>
        <dbReference type="Proteomes" id="UP000501003"/>
    </source>
</evidence>
<accession>A0A7D4UIJ8</accession>
<reference evidence="2 3" key="1">
    <citation type="submission" date="2020-05" db="EMBL/GenBank/DDBJ databases">
        <title>Aquirufa sp. strain 15G-AUS-rot a new Aquirufa species.</title>
        <authorList>
            <person name="Pitt A."/>
            <person name="Hahn M.W."/>
        </authorList>
    </citation>
    <scope>NUCLEOTIDE SEQUENCE [LARGE SCALE GENOMIC DNA]</scope>
    <source>
        <strain evidence="2 3">15G-AUS-rot</strain>
    </source>
</reference>
<name>A0A7D4UIJ8_9MICO</name>
<dbReference type="SUPFAM" id="SSF52317">
    <property type="entry name" value="Class I glutamine amidotransferase-like"/>
    <property type="match status" value="1"/>
</dbReference>
<dbReference type="Proteomes" id="UP000501003">
    <property type="component" value="Chromosome"/>
</dbReference>
<dbReference type="Gene3D" id="3.40.50.880">
    <property type="match status" value="1"/>
</dbReference>